<comment type="caution">
    <text evidence="2">The sequence shown here is derived from an EMBL/GenBank/DDBJ whole genome shotgun (WGS) entry which is preliminary data.</text>
</comment>
<dbReference type="PANTHER" id="PTHR12147:SF26">
    <property type="entry name" value="PEPTIDASE M28 DOMAIN-CONTAINING PROTEIN"/>
    <property type="match status" value="1"/>
</dbReference>
<dbReference type="PANTHER" id="PTHR12147">
    <property type="entry name" value="METALLOPEPTIDASE M28 FAMILY MEMBER"/>
    <property type="match status" value="1"/>
</dbReference>
<feature type="domain" description="Peptidase M28" evidence="1">
    <location>
        <begin position="215"/>
        <end position="409"/>
    </location>
</feature>
<dbReference type="Gene3D" id="3.40.630.10">
    <property type="entry name" value="Zn peptidases"/>
    <property type="match status" value="1"/>
</dbReference>
<name>A0ABN1MLL1_9FLAO</name>
<dbReference type="Pfam" id="PF04389">
    <property type="entry name" value="Peptidase_M28"/>
    <property type="match status" value="1"/>
</dbReference>
<evidence type="ECO:0000313" key="2">
    <source>
        <dbReference type="EMBL" id="GAA0874105.1"/>
    </source>
</evidence>
<accession>A0ABN1MLL1</accession>
<dbReference type="InterPro" id="IPR007484">
    <property type="entry name" value="Peptidase_M28"/>
</dbReference>
<keyword evidence="3" id="KW-1185">Reference proteome</keyword>
<dbReference type="Proteomes" id="UP001501126">
    <property type="component" value="Unassembled WGS sequence"/>
</dbReference>
<dbReference type="EMBL" id="BAAAFH010000003">
    <property type="protein sequence ID" value="GAA0874105.1"/>
    <property type="molecule type" value="Genomic_DNA"/>
</dbReference>
<gene>
    <name evidence="2" type="ORF">GCM10009118_05130</name>
</gene>
<sequence length="413" mass="46141">MYKLLPLLLFFVFVGHGQQMEKRVLETLCSEELGGRGYVDRGDSLAAEFLAREFESLGLQPVGKSFFQSFPFDINTFPGALSVSINGKPLQPGVEFLIDPASGSAKVSCQSKRFTIQELLSGELKAHLVDIREKRLIPVLDPSGVTDRDTLAMLKQTAIALADIAPVVLLSDHLSWYLAQNQLRNPVIEINTTSYEEGKIEFEIEAHFKKHIARNVIAQIPSKGKAKRTLVFTAHYDHLGKMGQETYFPGANDNASGTTMLLSIASQLIQNKQESTRYLFIAFAGEEVALLGSKYFVEHPLIKLNTIDFLINLDILGGAQENITVVNGKEFPDQFSLLQEANTSGKYIPAVKARSSSANSDHHWFYINNVPCFFIYSSGDNKHYHVPEDKADHIDMNSFMSVRQLLLDFVSRF</sequence>
<organism evidence="2 3">
    <name type="scientific">Wandonia haliotis</name>
    <dbReference type="NCBI Taxonomy" id="574963"/>
    <lineage>
        <taxon>Bacteria</taxon>
        <taxon>Pseudomonadati</taxon>
        <taxon>Bacteroidota</taxon>
        <taxon>Flavobacteriia</taxon>
        <taxon>Flavobacteriales</taxon>
        <taxon>Crocinitomicaceae</taxon>
        <taxon>Wandonia</taxon>
    </lineage>
</organism>
<evidence type="ECO:0000259" key="1">
    <source>
        <dbReference type="Pfam" id="PF04389"/>
    </source>
</evidence>
<dbReference type="InterPro" id="IPR045175">
    <property type="entry name" value="M28_fam"/>
</dbReference>
<dbReference type="RefSeq" id="WP_343784817.1">
    <property type="nucleotide sequence ID" value="NZ_BAAAFH010000003.1"/>
</dbReference>
<protein>
    <recommendedName>
        <fullName evidence="1">Peptidase M28 domain-containing protein</fullName>
    </recommendedName>
</protein>
<evidence type="ECO:0000313" key="3">
    <source>
        <dbReference type="Proteomes" id="UP001501126"/>
    </source>
</evidence>
<reference evidence="2 3" key="1">
    <citation type="journal article" date="2019" name="Int. J. Syst. Evol. Microbiol.">
        <title>The Global Catalogue of Microorganisms (GCM) 10K type strain sequencing project: providing services to taxonomists for standard genome sequencing and annotation.</title>
        <authorList>
            <consortium name="The Broad Institute Genomics Platform"/>
            <consortium name="The Broad Institute Genome Sequencing Center for Infectious Disease"/>
            <person name="Wu L."/>
            <person name="Ma J."/>
        </authorList>
    </citation>
    <scope>NUCLEOTIDE SEQUENCE [LARGE SCALE GENOMIC DNA]</scope>
    <source>
        <strain evidence="2 3">JCM 16083</strain>
    </source>
</reference>
<proteinExistence type="predicted"/>
<dbReference type="SUPFAM" id="SSF53187">
    <property type="entry name" value="Zn-dependent exopeptidases"/>
    <property type="match status" value="1"/>
</dbReference>